<gene>
    <name evidence="4" type="ORF">CPZ25_006365</name>
</gene>
<evidence type="ECO:0000313" key="5">
    <source>
        <dbReference type="Proteomes" id="UP000218387"/>
    </source>
</evidence>
<accession>A0A4P9C8I3</accession>
<evidence type="ECO:0000256" key="2">
    <source>
        <dbReference type="PROSITE-ProRule" id="PRU00335"/>
    </source>
</evidence>
<keyword evidence="1 2" id="KW-0238">DNA-binding</keyword>
<sequence>MANYKNGLETKESLYQSAKKIFYQKGYDKTTVKDIITDARTKQGLLNYYFGAKENLAVQIYKDFCNDVVFCVDEKKDALGSLPRGLLLDMIGYRAYFKALFTDDAVMRFYAEVSKLPLFARSMLDLRDYFFSLELESEAYTGINPKLKERRYFEYLKSLTVGMEIQVFRDVLEKQIDLELQDAVDWFFFDYYSFLFTDAGYIRENIEASRQVVSRFIFEITPTFEISLSVQAGRRL</sequence>
<dbReference type="InterPro" id="IPR001647">
    <property type="entry name" value="HTH_TetR"/>
</dbReference>
<feature type="DNA-binding region" description="H-T-H motif" evidence="2">
    <location>
        <begin position="31"/>
        <end position="50"/>
    </location>
</feature>
<dbReference type="Proteomes" id="UP000218387">
    <property type="component" value="Chromosome"/>
</dbReference>
<dbReference type="Pfam" id="PF00440">
    <property type="entry name" value="TetR_N"/>
    <property type="match status" value="1"/>
</dbReference>
<name>A0A4P9C8I3_EUBML</name>
<protein>
    <submittedName>
        <fullName evidence="4">TetR/AcrR family transcriptional regulator</fullName>
    </submittedName>
</protein>
<evidence type="ECO:0000259" key="3">
    <source>
        <dbReference type="PROSITE" id="PS50977"/>
    </source>
</evidence>
<dbReference type="PANTHER" id="PTHR43479:SF11">
    <property type="entry name" value="ACREF_ENVCD OPERON REPRESSOR-RELATED"/>
    <property type="match status" value="1"/>
</dbReference>
<dbReference type="InterPro" id="IPR009057">
    <property type="entry name" value="Homeodomain-like_sf"/>
</dbReference>
<dbReference type="GO" id="GO:0003677">
    <property type="term" value="F:DNA binding"/>
    <property type="evidence" value="ECO:0007669"/>
    <property type="project" value="UniProtKB-UniRule"/>
</dbReference>
<dbReference type="PANTHER" id="PTHR43479">
    <property type="entry name" value="ACREF/ENVCD OPERON REPRESSOR-RELATED"/>
    <property type="match status" value="1"/>
</dbReference>
<evidence type="ECO:0000313" key="4">
    <source>
        <dbReference type="EMBL" id="QCT70965.1"/>
    </source>
</evidence>
<dbReference type="PROSITE" id="PS50977">
    <property type="entry name" value="HTH_TETR_2"/>
    <property type="match status" value="1"/>
</dbReference>
<keyword evidence="5" id="KW-1185">Reference proteome</keyword>
<evidence type="ECO:0000256" key="1">
    <source>
        <dbReference type="ARBA" id="ARBA00023125"/>
    </source>
</evidence>
<dbReference type="EMBL" id="CP029487">
    <property type="protein sequence ID" value="QCT70965.1"/>
    <property type="molecule type" value="Genomic_DNA"/>
</dbReference>
<reference evidence="4 5" key="1">
    <citation type="submission" date="2018-05" db="EMBL/GenBank/DDBJ databases">
        <title>Genome comparison of Eubacterium sp.</title>
        <authorList>
            <person name="Feng Y."/>
            <person name="Sanchez-Andrea I."/>
            <person name="Stams A.J.M."/>
            <person name="De Vos W.M."/>
        </authorList>
    </citation>
    <scope>NUCLEOTIDE SEQUENCE [LARGE SCALE GENOMIC DNA]</scope>
    <source>
        <strain evidence="4 5">YI</strain>
    </source>
</reference>
<proteinExistence type="predicted"/>
<dbReference type="InterPro" id="IPR050624">
    <property type="entry name" value="HTH-type_Tx_Regulator"/>
</dbReference>
<feature type="domain" description="HTH tetR-type" evidence="3">
    <location>
        <begin position="8"/>
        <end position="68"/>
    </location>
</feature>
<dbReference type="Gene3D" id="1.10.357.10">
    <property type="entry name" value="Tetracycline Repressor, domain 2"/>
    <property type="match status" value="1"/>
</dbReference>
<dbReference type="AlphaFoldDB" id="A0A4P9C8I3"/>
<organism evidence="4 5">
    <name type="scientific">Eubacterium maltosivorans</name>
    <dbReference type="NCBI Taxonomy" id="2041044"/>
    <lineage>
        <taxon>Bacteria</taxon>
        <taxon>Bacillati</taxon>
        <taxon>Bacillota</taxon>
        <taxon>Clostridia</taxon>
        <taxon>Eubacteriales</taxon>
        <taxon>Eubacteriaceae</taxon>
        <taxon>Eubacterium</taxon>
    </lineage>
</organism>
<dbReference type="KEGG" id="emt:CPZ25_006365"/>
<dbReference type="RefSeq" id="WP_096920004.1">
    <property type="nucleotide sequence ID" value="NZ_CP029487.1"/>
</dbReference>
<dbReference type="SUPFAM" id="SSF46689">
    <property type="entry name" value="Homeodomain-like"/>
    <property type="match status" value="1"/>
</dbReference>